<evidence type="ECO:0000313" key="5">
    <source>
        <dbReference type="Proteomes" id="UP000430564"/>
    </source>
</evidence>
<evidence type="ECO:0000313" key="4">
    <source>
        <dbReference type="EMBL" id="KAB7661635.1"/>
    </source>
</evidence>
<protein>
    <submittedName>
        <fullName evidence="4">SDR family oxidoreductase</fullName>
    </submittedName>
</protein>
<dbReference type="PANTHER" id="PTHR42901">
    <property type="entry name" value="ALCOHOL DEHYDROGENASE"/>
    <property type="match status" value="1"/>
</dbReference>
<sequence>MIQPGKVRRLAVITGASSGLGTEFARLAAADGFETLLIARRMDRLQALSSELKKKYDVEAHVLGLDLTEPGAPGRVMEALDAIGLVPDVLVNNAGFGAFGPALDMDPARLRRMLELNAGALTELSLRIGREMRDMGRGRIMNVASTAAFQACPYLGVYGATKAYVLSFTEALAEELRGTAVTATAFCPGPTRTEFGDAAGLAKENAFDLCELESAERPADAAARTGWEGMMAGRRIVIDGWGNRVIARLAWALPRGIVSRLAAFVLKRLKTES</sequence>
<dbReference type="Proteomes" id="UP000430564">
    <property type="component" value="Unassembled WGS sequence"/>
</dbReference>
<dbReference type="PANTHER" id="PTHR42901:SF1">
    <property type="entry name" value="ALCOHOL DEHYDROGENASE"/>
    <property type="match status" value="1"/>
</dbReference>
<comment type="similarity">
    <text evidence="1 3">Belongs to the short-chain dehydrogenases/reductases (SDR) family.</text>
</comment>
<dbReference type="GO" id="GO:0016491">
    <property type="term" value="F:oxidoreductase activity"/>
    <property type="evidence" value="ECO:0007669"/>
    <property type="project" value="UniProtKB-KW"/>
</dbReference>
<dbReference type="RefSeq" id="WP_152157961.1">
    <property type="nucleotide sequence ID" value="NZ_WEHX01000017.1"/>
</dbReference>
<reference evidence="4 5" key="1">
    <citation type="submission" date="2019-10" db="EMBL/GenBank/DDBJ databases">
        <title>Genome diversity of Sutterella seckii.</title>
        <authorList>
            <person name="Chaplin A.V."/>
            <person name="Sokolova S.R."/>
            <person name="Mosin K.A."/>
            <person name="Ivanova E.L."/>
            <person name="Kochetkova T.O."/>
            <person name="Goltsov A.Y."/>
            <person name="Trofimov D.Y."/>
            <person name="Efimov B.A."/>
        </authorList>
    </citation>
    <scope>NUCLEOTIDE SEQUENCE [LARGE SCALE GENOMIC DNA]</scope>
    <source>
        <strain evidence="4 5">ASD393</strain>
    </source>
</reference>
<gene>
    <name evidence="4" type="ORF">GBM95_04330</name>
</gene>
<dbReference type="InterPro" id="IPR002347">
    <property type="entry name" value="SDR_fam"/>
</dbReference>
<comment type="caution">
    <text evidence="4">The sequence shown here is derived from an EMBL/GenBank/DDBJ whole genome shotgun (WGS) entry which is preliminary data.</text>
</comment>
<dbReference type="Pfam" id="PF00106">
    <property type="entry name" value="adh_short"/>
    <property type="match status" value="1"/>
</dbReference>
<dbReference type="PROSITE" id="PS00061">
    <property type="entry name" value="ADH_SHORT"/>
    <property type="match status" value="1"/>
</dbReference>
<dbReference type="OrthoDB" id="9810734at2"/>
<dbReference type="InterPro" id="IPR036291">
    <property type="entry name" value="NAD(P)-bd_dom_sf"/>
</dbReference>
<keyword evidence="2" id="KW-0560">Oxidoreductase</keyword>
<dbReference type="AlphaFoldDB" id="A0A6I1ES16"/>
<dbReference type="EMBL" id="WEHX01000017">
    <property type="protein sequence ID" value="KAB7661635.1"/>
    <property type="molecule type" value="Genomic_DNA"/>
</dbReference>
<dbReference type="PIRSF" id="PIRSF000126">
    <property type="entry name" value="11-beta-HSD1"/>
    <property type="match status" value="1"/>
</dbReference>
<proteinExistence type="inferred from homology"/>
<dbReference type="InterPro" id="IPR020904">
    <property type="entry name" value="Sc_DH/Rdtase_CS"/>
</dbReference>
<evidence type="ECO:0000256" key="1">
    <source>
        <dbReference type="ARBA" id="ARBA00006484"/>
    </source>
</evidence>
<name>A0A6I1ES16_9BURK</name>
<evidence type="ECO:0000256" key="3">
    <source>
        <dbReference type="RuleBase" id="RU000363"/>
    </source>
</evidence>
<dbReference type="PRINTS" id="PR00080">
    <property type="entry name" value="SDRFAMILY"/>
</dbReference>
<accession>A0A6I1ES16</accession>
<dbReference type="PRINTS" id="PR00081">
    <property type="entry name" value="GDHRDH"/>
</dbReference>
<dbReference type="CDD" id="cd05233">
    <property type="entry name" value="SDR_c"/>
    <property type="match status" value="1"/>
</dbReference>
<organism evidence="4 5">
    <name type="scientific">Sutterella seckii</name>
    <dbReference type="NCBI Taxonomy" id="1944635"/>
    <lineage>
        <taxon>Bacteria</taxon>
        <taxon>Pseudomonadati</taxon>
        <taxon>Pseudomonadota</taxon>
        <taxon>Betaproteobacteria</taxon>
        <taxon>Burkholderiales</taxon>
        <taxon>Sutterellaceae</taxon>
        <taxon>Sutterella</taxon>
    </lineage>
</organism>
<evidence type="ECO:0000256" key="2">
    <source>
        <dbReference type="ARBA" id="ARBA00023002"/>
    </source>
</evidence>
<dbReference type="Gene3D" id="3.40.50.720">
    <property type="entry name" value="NAD(P)-binding Rossmann-like Domain"/>
    <property type="match status" value="1"/>
</dbReference>
<dbReference type="SUPFAM" id="SSF51735">
    <property type="entry name" value="NAD(P)-binding Rossmann-fold domains"/>
    <property type="match status" value="1"/>
</dbReference>